<protein>
    <submittedName>
        <fullName evidence="1">Uncharacterized protein</fullName>
    </submittedName>
</protein>
<name>A0A6C0B312_9ZZZZ</name>
<organism evidence="1">
    <name type="scientific">viral metagenome</name>
    <dbReference type="NCBI Taxonomy" id="1070528"/>
    <lineage>
        <taxon>unclassified sequences</taxon>
        <taxon>metagenomes</taxon>
        <taxon>organismal metagenomes</taxon>
    </lineage>
</organism>
<accession>A0A6C0B312</accession>
<reference evidence="1" key="1">
    <citation type="journal article" date="2020" name="Nature">
        <title>Giant virus diversity and host interactions through global metagenomics.</title>
        <authorList>
            <person name="Schulz F."/>
            <person name="Roux S."/>
            <person name="Paez-Espino D."/>
            <person name="Jungbluth S."/>
            <person name="Walsh D.A."/>
            <person name="Denef V.J."/>
            <person name="McMahon K.D."/>
            <person name="Konstantinidis K.T."/>
            <person name="Eloe-Fadrosh E.A."/>
            <person name="Kyrpides N.C."/>
            <person name="Woyke T."/>
        </authorList>
    </citation>
    <scope>NUCLEOTIDE SEQUENCE</scope>
    <source>
        <strain evidence="1">GVMAG-M-3300009422-16</strain>
    </source>
</reference>
<evidence type="ECO:0000313" key="1">
    <source>
        <dbReference type="EMBL" id="QHS86607.1"/>
    </source>
</evidence>
<sequence length="265" mass="30130">MVRTIVVNIDSKYRTNYYNSVSTDFMINLNYPLVNVQSIKVSNVQIPNSWNNISEAQKNNYIVLNDGIGGDQKFIIPDGSYTNISLPKAFRSIIATGETQPFSTKYMFDIDKNNALTTIQYTQTGTFTFKLRDDNSDPRDSLGWLMGFRKDSFSNANQYTSKSTFNGVPFRYLYLVIDDFNLNSSELIIGNLENSYVSGNILAIIRINSGNYGVVHTDNYETQTRTYNNPVSINKLHVKLMDPDGNAVDLNYMELSFSLEFTMTE</sequence>
<dbReference type="EMBL" id="MN739058">
    <property type="protein sequence ID" value="QHS86607.1"/>
    <property type="molecule type" value="Genomic_DNA"/>
</dbReference>
<dbReference type="AlphaFoldDB" id="A0A6C0B312"/>
<proteinExistence type="predicted"/>